<evidence type="ECO:0000256" key="1">
    <source>
        <dbReference type="SAM" id="Phobius"/>
    </source>
</evidence>
<keyword evidence="1" id="KW-0472">Membrane</keyword>
<accession>A0ABY5DHV6</accession>
<reference evidence="2" key="1">
    <citation type="submission" date="2022-06" db="EMBL/GenBank/DDBJ databases">
        <authorList>
            <person name="Ping M."/>
        </authorList>
    </citation>
    <scope>NUCLEOTIDE SEQUENCE</scope>
    <source>
        <strain evidence="2">JCM11759T</strain>
    </source>
</reference>
<dbReference type="EMBL" id="CP099837">
    <property type="protein sequence ID" value="USY22678.1"/>
    <property type="molecule type" value="Genomic_DNA"/>
</dbReference>
<sequence>MPGPLEQRLSPNPYRNLVLLALVTLSGHRNSPGLLEDAHRLVTGALPRGRRHPRPHEYVRVRRRVLRRSLFPRSWHPRGQAGMRVSPVDGTGGEVRALEALDGLDSPARAAYALMRMESLDAQAATALLASVGVRGAATAVERAREVPATLRLPDPTVVRVSGRGSLMHRRGLVAAAGVLVLAVAALGLTGAGTSGGTGVTTFTAPPLRLAGAVAPDSWRESFRLDLTAWHPRGEAVEDDALVRRSLAAWTEQEGHGTGRAPSAPALLFAGEVADRDVVLLHDGPRVARYTREGGEELVEVFAEPGNGVANWPALRLADTDAGTHYLLPPWVSEAATAPLGQAGADWSEVDHEDGVTEALPTGEHCGVGPVLRLRAPEVAHGEPYTAIDLGGLDTAHLGYMPPPPAEIRRMGPHEVLDREQGFDLWGELACAGAPPEGPVRTATAWEFAVQELPGGGEGRWACVRFGAHDGGGLARAVLVAQTDDGTETVVAGEREGGWDCSNLNRQVAAGTWWQDTDGRWHYLAAASREVDTITTAGGVEGSSEDGAGVLAVSGPRADSPPVEEVALTALDVRGDEMTVLSP</sequence>
<name>A0ABY5DHV6_9ACTN</name>
<evidence type="ECO:0000313" key="2">
    <source>
        <dbReference type="EMBL" id="USY22678.1"/>
    </source>
</evidence>
<evidence type="ECO:0008006" key="4">
    <source>
        <dbReference type="Google" id="ProtNLM"/>
    </source>
</evidence>
<dbReference type="Proteomes" id="UP001055940">
    <property type="component" value="Chromosome"/>
</dbReference>
<feature type="transmembrane region" description="Helical" evidence="1">
    <location>
        <begin position="173"/>
        <end position="193"/>
    </location>
</feature>
<evidence type="ECO:0000313" key="3">
    <source>
        <dbReference type="Proteomes" id="UP001055940"/>
    </source>
</evidence>
<keyword evidence="1" id="KW-0812">Transmembrane</keyword>
<dbReference type="RefSeq" id="WP_254421440.1">
    <property type="nucleotide sequence ID" value="NZ_BAAAJB010000086.1"/>
</dbReference>
<gene>
    <name evidence="2" type="ORF">NE857_14335</name>
</gene>
<keyword evidence="3" id="KW-1185">Reference proteome</keyword>
<proteinExistence type="predicted"/>
<organism evidence="2 3">
    <name type="scientific">Nocardiopsis exhalans</name>
    <dbReference type="NCBI Taxonomy" id="163604"/>
    <lineage>
        <taxon>Bacteria</taxon>
        <taxon>Bacillati</taxon>
        <taxon>Actinomycetota</taxon>
        <taxon>Actinomycetes</taxon>
        <taxon>Streptosporangiales</taxon>
        <taxon>Nocardiopsidaceae</taxon>
        <taxon>Nocardiopsis</taxon>
    </lineage>
</organism>
<keyword evidence="1" id="KW-1133">Transmembrane helix</keyword>
<protein>
    <recommendedName>
        <fullName evidence="4">DNA-directed RNA polymerase specialized sigma24 family protein</fullName>
    </recommendedName>
</protein>